<evidence type="ECO:0000256" key="1">
    <source>
        <dbReference type="SAM" id="MobiDB-lite"/>
    </source>
</evidence>
<dbReference type="Proteomes" id="UP000000268">
    <property type="component" value="Chromosome"/>
</dbReference>
<dbReference type="EMBL" id="CP000828">
    <property type="protein sequence ID" value="ABW30374.1"/>
    <property type="molecule type" value="Genomic_DNA"/>
</dbReference>
<dbReference type="KEGG" id="amr:AM1_5418"/>
<feature type="region of interest" description="Disordered" evidence="1">
    <location>
        <begin position="1"/>
        <end position="45"/>
    </location>
</feature>
<reference evidence="2 3" key="1">
    <citation type="journal article" date="2008" name="Proc. Natl. Acad. Sci. U.S.A.">
        <title>Niche adaptation and genome expansion in the chlorophyll d-producing cyanobacterium Acaryochloris marina.</title>
        <authorList>
            <person name="Swingley W.D."/>
            <person name="Chen M."/>
            <person name="Cheung P.C."/>
            <person name="Conrad A.L."/>
            <person name="Dejesa L.C."/>
            <person name="Hao J."/>
            <person name="Honchak B.M."/>
            <person name="Karbach L.E."/>
            <person name="Kurdoglu A."/>
            <person name="Lahiri S."/>
            <person name="Mastrian S.D."/>
            <person name="Miyashita H."/>
            <person name="Page L."/>
            <person name="Ramakrishna P."/>
            <person name="Satoh S."/>
            <person name="Sattley W.M."/>
            <person name="Shimada Y."/>
            <person name="Taylor H.L."/>
            <person name="Tomo T."/>
            <person name="Tsuchiya T."/>
            <person name="Wang Z.T."/>
            <person name="Raymond J."/>
            <person name="Mimuro M."/>
            <person name="Blankenship R.E."/>
            <person name="Touchman J.W."/>
        </authorList>
    </citation>
    <scope>NUCLEOTIDE SEQUENCE [LARGE SCALE GENOMIC DNA]</scope>
    <source>
        <strain evidence="3">MBIC 11017</strain>
    </source>
</reference>
<gene>
    <name evidence="2" type="ordered locus">AM1_5418</name>
</gene>
<protein>
    <submittedName>
        <fullName evidence="2">Uncharacterized protein</fullName>
    </submittedName>
</protein>
<keyword evidence="3" id="KW-1185">Reference proteome</keyword>
<proteinExistence type="predicted"/>
<dbReference type="AlphaFoldDB" id="B0CBX4"/>
<dbReference type="HOGENOM" id="CLU_1736526_0_0_3"/>
<accession>B0CBX4</accession>
<dbReference type="eggNOG" id="ENOG5033E3H">
    <property type="taxonomic scope" value="Bacteria"/>
</dbReference>
<evidence type="ECO:0000313" key="3">
    <source>
        <dbReference type="Proteomes" id="UP000000268"/>
    </source>
</evidence>
<feature type="compositionally biased region" description="Low complexity" evidence="1">
    <location>
        <begin position="15"/>
        <end position="30"/>
    </location>
</feature>
<name>B0CBX4_ACAM1</name>
<evidence type="ECO:0000313" key="2">
    <source>
        <dbReference type="EMBL" id="ABW30374.1"/>
    </source>
</evidence>
<sequence length="150" mass="16320">MVAIGGCSTSQTPDTSSTNSESLSSESPSPGNALEPEQSETSANTTLAQVKQYEDVPQAFQGVWQADLEQCNSQASETRLEIGPNQIQFYESQGPIKEVVSDGKTTLKVKVELSGEGETWLSEREFQLSEDRNTLSAISDDNAFARYRCS</sequence>
<organism evidence="2 3">
    <name type="scientific">Acaryochloris marina (strain MBIC 11017)</name>
    <dbReference type="NCBI Taxonomy" id="329726"/>
    <lineage>
        <taxon>Bacteria</taxon>
        <taxon>Bacillati</taxon>
        <taxon>Cyanobacteriota</taxon>
        <taxon>Cyanophyceae</taxon>
        <taxon>Acaryochloridales</taxon>
        <taxon>Acaryochloridaceae</taxon>
        <taxon>Acaryochloris</taxon>
    </lineage>
</organism>